<comment type="caution">
    <text evidence="6">The sequence shown here is derived from an EMBL/GenBank/DDBJ whole genome shotgun (WGS) entry which is preliminary data.</text>
</comment>
<dbReference type="InterPro" id="IPR001128">
    <property type="entry name" value="Cyt_P450"/>
</dbReference>
<reference evidence="6 7" key="1">
    <citation type="journal article" date="2021" name="Elife">
        <title>Chloroplast acquisition without the gene transfer in kleptoplastic sea slugs, Plakobranchus ocellatus.</title>
        <authorList>
            <person name="Maeda T."/>
            <person name="Takahashi S."/>
            <person name="Yoshida T."/>
            <person name="Shimamura S."/>
            <person name="Takaki Y."/>
            <person name="Nagai Y."/>
            <person name="Toyoda A."/>
            <person name="Suzuki Y."/>
            <person name="Arimoto A."/>
            <person name="Ishii H."/>
            <person name="Satoh N."/>
            <person name="Nishiyama T."/>
            <person name="Hasebe M."/>
            <person name="Maruyama T."/>
            <person name="Minagawa J."/>
            <person name="Obokata J."/>
            <person name="Shigenobu S."/>
        </authorList>
    </citation>
    <scope>NUCLEOTIDE SEQUENCE [LARGE SCALE GENOMIC DNA]</scope>
</reference>
<evidence type="ECO:0000313" key="6">
    <source>
        <dbReference type="EMBL" id="GFO10052.1"/>
    </source>
</evidence>
<evidence type="ECO:0000256" key="2">
    <source>
        <dbReference type="ARBA" id="ARBA00022723"/>
    </source>
</evidence>
<dbReference type="GO" id="GO:0006805">
    <property type="term" value="P:xenobiotic metabolic process"/>
    <property type="evidence" value="ECO:0007669"/>
    <property type="project" value="TreeGrafter"/>
</dbReference>
<evidence type="ECO:0000256" key="3">
    <source>
        <dbReference type="ARBA" id="ARBA00023004"/>
    </source>
</evidence>
<dbReference type="PRINTS" id="PR00385">
    <property type="entry name" value="P450"/>
</dbReference>
<dbReference type="InterPro" id="IPR050182">
    <property type="entry name" value="Cytochrome_P450_fam2"/>
</dbReference>
<keyword evidence="7" id="KW-1185">Reference proteome</keyword>
<proteinExistence type="inferred from homology"/>
<dbReference type="Gene3D" id="1.10.630.10">
    <property type="entry name" value="Cytochrome P450"/>
    <property type="match status" value="1"/>
</dbReference>
<evidence type="ECO:0000313" key="7">
    <source>
        <dbReference type="Proteomes" id="UP000735302"/>
    </source>
</evidence>
<dbReference type="GO" id="GO:0006082">
    <property type="term" value="P:organic acid metabolic process"/>
    <property type="evidence" value="ECO:0007669"/>
    <property type="project" value="TreeGrafter"/>
</dbReference>
<keyword evidence="2 4" id="KW-0479">Metal-binding</keyword>
<dbReference type="AlphaFoldDB" id="A0AAV4AT24"/>
<name>A0AAV4AT24_9GAST</name>
<dbReference type="EMBL" id="BLXT01004140">
    <property type="protein sequence ID" value="GFO10052.1"/>
    <property type="molecule type" value="Genomic_DNA"/>
</dbReference>
<protein>
    <submittedName>
        <fullName evidence="6">Cytochrome p450 2u1</fullName>
    </submittedName>
</protein>
<feature type="binding site" description="axial binding residue" evidence="4">
    <location>
        <position position="211"/>
    </location>
    <ligand>
        <name>heme</name>
        <dbReference type="ChEBI" id="CHEBI:30413"/>
    </ligand>
    <ligandPart>
        <name>Fe</name>
        <dbReference type="ChEBI" id="CHEBI:18248"/>
    </ligandPart>
</feature>
<keyword evidence="5" id="KW-0472">Membrane</keyword>
<dbReference type="InterPro" id="IPR002401">
    <property type="entry name" value="Cyt_P450_E_grp-I"/>
</dbReference>
<comment type="cofactor">
    <cofactor evidence="4">
        <name>heme</name>
        <dbReference type="ChEBI" id="CHEBI:30413"/>
    </cofactor>
</comment>
<evidence type="ECO:0000256" key="5">
    <source>
        <dbReference type="SAM" id="Phobius"/>
    </source>
</evidence>
<comment type="similarity">
    <text evidence="1">Belongs to the cytochrome P450 family.</text>
</comment>
<keyword evidence="5" id="KW-0812">Transmembrane</keyword>
<keyword evidence="5" id="KW-1133">Transmembrane helix</keyword>
<gene>
    <name evidence="6" type="ORF">PoB_003655700</name>
</gene>
<evidence type="ECO:0000256" key="1">
    <source>
        <dbReference type="ARBA" id="ARBA00010617"/>
    </source>
</evidence>
<dbReference type="SUPFAM" id="SSF48264">
    <property type="entry name" value="Cytochrome P450"/>
    <property type="match status" value="1"/>
</dbReference>
<feature type="transmembrane region" description="Helical" evidence="5">
    <location>
        <begin position="32"/>
        <end position="55"/>
    </location>
</feature>
<dbReference type="GO" id="GO:0005506">
    <property type="term" value="F:iron ion binding"/>
    <property type="evidence" value="ECO:0007669"/>
    <property type="project" value="InterPro"/>
</dbReference>
<dbReference type="GO" id="GO:0008395">
    <property type="term" value="F:steroid hydroxylase activity"/>
    <property type="evidence" value="ECO:0007669"/>
    <property type="project" value="TreeGrafter"/>
</dbReference>
<dbReference type="InterPro" id="IPR036396">
    <property type="entry name" value="Cyt_P450_sf"/>
</dbReference>
<dbReference type="PRINTS" id="PR00463">
    <property type="entry name" value="EP450I"/>
</dbReference>
<dbReference type="GO" id="GO:0005737">
    <property type="term" value="C:cytoplasm"/>
    <property type="evidence" value="ECO:0007669"/>
    <property type="project" value="TreeGrafter"/>
</dbReference>
<keyword evidence="3 4" id="KW-0408">Iron</keyword>
<dbReference type="Pfam" id="PF00067">
    <property type="entry name" value="p450"/>
    <property type="match status" value="2"/>
</dbReference>
<sequence length="271" mass="31101">MPECFIAQYWREMNKMKAKGKSTTLSVGNLRWILFQLFFAGTDTTSTTIMWYMYFMLRHPHIQKKVYHELSEVAGVERAPDLQDKTKLNYFWASVMETQRLGSIVPQSLPHLCIADVTIQGYTIPAEAVVLPNLDAVMWDENTWEEPLKFRPERFLDDTGALIKPDSFIPFSVAYECYQKDTSDVAVLAVIAKDRDPKILLNCNHFWRRMCMGEALANSVLFLYISALIQRFELQPSVEGQPPEVSFVEGPVCPPGRFEVRFIERAASKTA</sequence>
<accession>A0AAV4AT24</accession>
<evidence type="ECO:0000256" key="4">
    <source>
        <dbReference type="PIRSR" id="PIRSR602401-1"/>
    </source>
</evidence>
<dbReference type="GO" id="GO:0016712">
    <property type="term" value="F:oxidoreductase activity, acting on paired donors, with incorporation or reduction of molecular oxygen, reduced flavin or flavoprotein as one donor, and incorporation of one atom of oxygen"/>
    <property type="evidence" value="ECO:0007669"/>
    <property type="project" value="TreeGrafter"/>
</dbReference>
<keyword evidence="4" id="KW-0349">Heme</keyword>
<dbReference type="PANTHER" id="PTHR24300:SF403">
    <property type="entry name" value="CYTOCHROME P450 306A1"/>
    <property type="match status" value="1"/>
</dbReference>
<dbReference type="Proteomes" id="UP000735302">
    <property type="component" value="Unassembled WGS sequence"/>
</dbReference>
<organism evidence="6 7">
    <name type="scientific">Plakobranchus ocellatus</name>
    <dbReference type="NCBI Taxonomy" id="259542"/>
    <lineage>
        <taxon>Eukaryota</taxon>
        <taxon>Metazoa</taxon>
        <taxon>Spiralia</taxon>
        <taxon>Lophotrochozoa</taxon>
        <taxon>Mollusca</taxon>
        <taxon>Gastropoda</taxon>
        <taxon>Heterobranchia</taxon>
        <taxon>Euthyneura</taxon>
        <taxon>Panpulmonata</taxon>
        <taxon>Sacoglossa</taxon>
        <taxon>Placobranchoidea</taxon>
        <taxon>Plakobranchidae</taxon>
        <taxon>Plakobranchus</taxon>
    </lineage>
</organism>
<dbReference type="GO" id="GO:0020037">
    <property type="term" value="F:heme binding"/>
    <property type="evidence" value="ECO:0007669"/>
    <property type="project" value="InterPro"/>
</dbReference>
<dbReference type="PANTHER" id="PTHR24300">
    <property type="entry name" value="CYTOCHROME P450 508A4-RELATED"/>
    <property type="match status" value="1"/>
</dbReference>